<gene>
    <name evidence="3" type="ORF">SAMN04488090_4551</name>
</gene>
<name>A0A1G9X479_9BACT</name>
<feature type="chain" id="PRO_5011747513" evidence="1">
    <location>
        <begin position="20"/>
        <end position="209"/>
    </location>
</feature>
<reference evidence="3 4" key="1">
    <citation type="submission" date="2016-10" db="EMBL/GenBank/DDBJ databases">
        <authorList>
            <person name="de Groot N.N."/>
        </authorList>
    </citation>
    <scope>NUCLEOTIDE SEQUENCE [LARGE SCALE GENOMIC DNA]</scope>
    <source>
        <strain evidence="3 4">DSM 21668</strain>
    </source>
</reference>
<dbReference type="RefSeq" id="WP_093208116.1">
    <property type="nucleotide sequence ID" value="NZ_FNGS01000010.1"/>
</dbReference>
<dbReference type="AlphaFoldDB" id="A0A1G9X479"/>
<dbReference type="STRING" id="563176.SAMN04488090_4551"/>
<proteinExistence type="predicted"/>
<organism evidence="3 4">
    <name type="scientific">Siphonobacter aquaeclarae</name>
    <dbReference type="NCBI Taxonomy" id="563176"/>
    <lineage>
        <taxon>Bacteria</taxon>
        <taxon>Pseudomonadati</taxon>
        <taxon>Bacteroidota</taxon>
        <taxon>Cytophagia</taxon>
        <taxon>Cytophagales</taxon>
        <taxon>Cytophagaceae</taxon>
        <taxon>Siphonobacter</taxon>
    </lineage>
</organism>
<evidence type="ECO:0000256" key="1">
    <source>
        <dbReference type="SAM" id="SignalP"/>
    </source>
</evidence>
<dbReference type="Pfam" id="PF13568">
    <property type="entry name" value="OMP_b-brl_2"/>
    <property type="match status" value="1"/>
</dbReference>
<feature type="domain" description="Outer membrane protein beta-barrel" evidence="2">
    <location>
        <begin position="18"/>
        <end position="178"/>
    </location>
</feature>
<dbReference type="Proteomes" id="UP000198901">
    <property type="component" value="Unassembled WGS sequence"/>
</dbReference>
<protein>
    <submittedName>
        <fullName evidence="3">Outer membrane protein beta-barrel domain-containing protein</fullName>
    </submittedName>
</protein>
<dbReference type="OrthoDB" id="1160354at2"/>
<keyword evidence="1" id="KW-0732">Signal</keyword>
<keyword evidence="4" id="KW-1185">Reference proteome</keyword>
<evidence type="ECO:0000313" key="3">
    <source>
        <dbReference type="EMBL" id="SDM91569.1"/>
    </source>
</evidence>
<evidence type="ECO:0000259" key="2">
    <source>
        <dbReference type="Pfam" id="PF13568"/>
    </source>
</evidence>
<accession>A0A1G9X479</accession>
<evidence type="ECO:0000313" key="4">
    <source>
        <dbReference type="Proteomes" id="UP000198901"/>
    </source>
</evidence>
<feature type="signal peptide" evidence="1">
    <location>
        <begin position="1"/>
        <end position="19"/>
    </location>
</feature>
<dbReference type="EMBL" id="FNGS01000010">
    <property type="protein sequence ID" value="SDM91569.1"/>
    <property type="molecule type" value="Genomic_DNA"/>
</dbReference>
<sequence length="209" mass="22908">MKKVLIAAVLTFSAFVSQAQSYRYHPSGDGSGVRFGLKAGVNFANVIVSPRPGNLVNGRTDFHAGLFAEIPITEKVSFQPEVLYSRQGFKVVDGFGNVTMNMINVPLLLKLHVTPAVSIVAGPQVSYLANARIGLNNWFAVNYNDAFRRTGIDGVAGLEFETGDFVIGGRYSYGFSNMNKDFSFTDNMPLNDIFQLRNSTVQLSVGYKF</sequence>
<dbReference type="InterPro" id="IPR025665">
    <property type="entry name" value="Beta-barrel_OMP_2"/>
</dbReference>